<dbReference type="EMBL" id="KZ679282">
    <property type="protein sequence ID" value="PTB35067.1"/>
    <property type="molecule type" value="Genomic_DNA"/>
</dbReference>
<evidence type="ECO:0000313" key="4">
    <source>
        <dbReference type="EMBL" id="PTB35067.1"/>
    </source>
</evidence>
<dbReference type="PROSITE" id="PS50048">
    <property type="entry name" value="ZN2_CY6_FUNGAL_2"/>
    <property type="match status" value="1"/>
</dbReference>
<evidence type="ECO:0000256" key="2">
    <source>
        <dbReference type="SAM" id="MobiDB-lite"/>
    </source>
</evidence>
<dbReference type="GO" id="GO:0000981">
    <property type="term" value="F:DNA-binding transcription factor activity, RNA polymerase II-specific"/>
    <property type="evidence" value="ECO:0007669"/>
    <property type="project" value="InterPro"/>
</dbReference>
<feature type="domain" description="Zn(2)-C6 fungal-type" evidence="3">
    <location>
        <begin position="47"/>
        <end position="77"/>
    </location>
</feature>
<keyword evidence="5" id="KW-1185">Reference proteome</keyword>
<dbReference type="Proteomes" id="UP000240493">
    <property type="component" value="Unassembled WGS sequence"/>
</dbReference>
<accession>A0A2T3YRB7</accession>
<dbReference type="Pfam" id="PF00172">
    <property type="entry name" value="Zn_clus"/>
    <property type="match status" value="1"/>
</dbReference>
<dbReference type="CDD" id="cd00067">
    <property type="entry name" value="GAL4"/>
    <property type="match status" value="1"/>
</dbReference>
<dbReference type="SUPFAM" id="SSF57701">
    <property type="entry name" value="Zn2/Cys6 DNA-binding domain"/>
    <property type="match status" value="1"/>
</dbReference>
<reference evidence="4 5" key="1">
    <citation type="submission" date="2016-07" db="EMBL/GenBank/DDBJ databases">
        <title>Multiple horizontal gene transfer events from other fungi enriched the ability of initially mycotrophic Trichoderma (Ascomycota) to feed on dead plant biomass.</title>
        <authorList>
            <consortium name="DOE Joint Genome Institute"/>
            <person name="Aerts A."/>
            <person name="Atanasova L."/>
            <person name="Chenthamara K."/>
            <person name="Zhang J."/>
            <person name="Grujic M."/>
            <person name="Henrissat B."/>
            <person name="Kuo A."/>
            <person name="Salamov A."/>
            <person name="Lipzen A."/>
            <person name="Labutti K."/>
            <person name="Barry K."/>
            <person name="Miao Y."/>
            <person name="Rahimi M.J."/>
            <person name="Shen Q."/>
            <person name="Grigoriev I.V."/>
            <person name="Kubicek C.P."/>
            <person name="Druzhinina I.S."/>
        </authorList>
    </citation>
    <scope>NUCLEOTIDE SEQUENCE [LARGE SCALE GENOMIC DNA]</scope>
    <source>
        <strain evidence="4 5">CBS 433.97</strain>
    </source>
</reference>
<protein>
    <recommendedName>
        <fullName evidence="3">Zn(2)-C6 fungal-type domain-containing protein</fullName>
    </recommendedName>
</protein>
<dbReference type="OrthoDB" id="4356994at2759"/>
<evidence type="ECO:0000256" key="1">
    <source>
        <dbReference type="ARBA" id="ARBA00023242"/>
    </source>
</evidence>
<keyword evidence="1" id="KW-0539">Nucleus</keyword>
<dbReference type="PANTHER" id="PTHR47785:SF7">
    <property type="entry name" value="ZN(II)2CYS6 TRANSCRIPTION FACTOR (EUROFUNG)"/>
    <property type="match status" value="1"/>
</dbReference>
<dbReference type="STRING" id="1042311.A0A2T3YRB7"/>
<dbReference type="GO" id="GO:0008270">
    <property type="term" value="F:zinc ion binding"/>
    <property type="evidence" value="ECO:0007669"/>
    <property type="project" value="InterPro"/>
</dbReference>
<proteinExistence type="predicted"/>
<feature type="region of interest" description="Disordered" evidence="2">
    <location>
        <begin position="1"/>
        <end position="36"/>
    </location>
</feature>
<dbReference type="CDD" id="cd12148">
    <property type="entry name" value="fungal_TF_MHR"/>
    <property type="match status" value="1"/>
</dbReference>
<dbReference type="SMART" id="SM00066">
    <property type="entry name" value="GAL4"/>
    <property type="match status" value="1"/>
</dbReference>
<dbReference type="InterPro" id="IPR053181">
    <property type="entry name" value="EcdB-like_regulator"/>
</dbReference>
<dbReference type="PROSITE" id="PS00463">
    <property type="entry name" value="ZN2_CY6_FUNGAL_1"/>
    <property type="match status" value="1"/>
</dbReference>
<name>A0A2T3YRB7_TRIA4</name>
<dbReference type="PANTHER" id="PTHR47785">
    <property type="entry name" value="ZN(II)2CYS6 TRANSCRIPTION FACTOR (EUROFUNG)-RELATED-RELATED"/>
    <property type="match status" value="1"/>
</dbReference>
<sequence length="637" mass="71373">MADIPMSEGNVATDQVDFEEASPERSTGSRPASRGTAFYSRRRAVTACQVCRARRTKCDNRKPSCSFCLKVGATCIQSPVDLSTFDPASLKILERLDELDKTMKTLALGMTSTQSKTLSNQSDAASSRSILVELIPPSPEYIMKWDVLSDLSREINEIGVPESESATTSGQYSLQSLLSPKTDLATELDLQRVNHLLDNFFNYAHVKNPVLDEQATRRMVQSIILNGIDWSPESCLTLLICALGCIARPFGPTLETMPGTSAYASAETLFHAAQRRIGIAFCSEDIISTQCLFLSGMYMMCIFQPIKAWRFFVQALASCQQLPFLNSLSPPPSSTICDGSPASHSLETLQQATYWSSWKSEREMRSYLRPTDFSLTEEELAFYPPFLPTPPNLQPAQELEANRDSCVPRQTISWYFYLAEISLRRLASNLHAEMLQLSTHILSAQDALESLAAAVPQYEEQAQDWISSLPLCLSFDAPAEEDDICRFVLRGHVINLYELIYWPFISTYLRKNMLTVEEIQIGMPLAGWGIKRLAQKALDYHALRITVNTPGYKHRHHGTLFMIQSCSRSALILVAAALHNISNTAQNSARGANILTLPYGWRTGIDETVDMLEFWEREFPQLVTTRQELQAARKKIP</sequence>
<dbReference type="InterPro" id="IPR036864">
    <property type="entry name" value="Zn2-C6_fun-type_DNA-bd_sf"/>
</dbReference>
<evidence type="ECO:0000259" key="3">
    <source>
        <dbReference type="PROSITE" id="PS50048"/>
    </source>
</evidence>
<dbReference type="InterPro" id="IPR001138">
    <property type="entry name" value="Zn2Cys6_DnaBD"/>
</dbReference>
<evidence type="ECO:0000313" key="5">
    <source>
        <dbReference type="Proteomes" id="UP000240493"/>
    </source>
</evidence>
<organism evidence="4 5">
    <name type="scientific">Trichoderma asperellum (strain ATCC 204424 / CBS 433.97 / NBRC 101777)</name>
    <dbReference type="NCBI Taxonomy" id="1042311"/>
    <lineage>
        <taxon>Eukaryota</taxon>
        <taxon>Fungi</taxon>
        <taxon>Dikarya</taxon>
        <taxon>Ascomycota</taxon>
        <taxon>Pezizomycotina</taxon>
        <taxon>Sordariomycetes</taxon>
        <taxon>Hypocreomycetidae</taxon>
        <taxon>Hypocreales</taxon>
        <taxon>Hypocreaceae</taxon>
        <taxon>Trichoderma</taxon>
    </lineage>
</organism>
<dbReference type="AlphaFoldDB" id="A0A2T3YRB7"/>
<gene>
    <name evidence="4" type="ORF">M441DRAFT_154232</name>
</gene>
<dbReference type="Gene3D" id="4.10.240.10">
    <property type="entry name" value="Zn(2)-C6 fungal-type DNA-binding domain"/>
    <property type="match status" value="1"/>
</dbReference>